<dbReference type="EMBL" id="LN899821">
    <property type="protein sequence ID" value="CUV19901.1"/>
    <property type="molecule type" value="Genomic_DNA"/>
</dbReference>
<reference evidence="7" key="1">
    <citation type="submission" date="2015-10" db="EMBL/GenBank/DDBJ databases">
        <authorList>
            <person name="Gilbert D.G."/>
        </authorList>
    </citation>
    <scope>NUCLEOTIDE SEQUENCE</scope>
    <source>
        <strain evidence="7">Phyl III-seqv23</strain>
    </source>
</reference>
<evidence type="ECO:0000313" key="10">
    <source>
        <dbReference type="EMBL" id="CUV46080.1"/>
    </source>
</evidence>
<geneLocation type="plasmid" evidence="13 15">
    <name>p1</name>
</geneLocation>
<reference evidence="4" key="2">
    <citation type="submission" date="2018-01" db="EMBL/GenBank/DDBJ databases">
        <title>Ralstonia pseudosolanacearum P824 infects blueberry.</title>
        <authorList>
            <person name="Bocsanczy A.M."/>
            <person name="Norman D.J."/>
        </authorList>
    </citation>
    <scope>NUCLEOTIDE SEQUENCE</scope>
    <source>
        <strain evidence="4">P824</strain>
    </source>
</reference>
<evidence type="ECO:0000313" key="15">
    <source>
        <dbReference type="Proteomes" id="UP001164049"/>
    </source>
</evidence>
<keyword evidence="4" id="KW-0966">Cell projection</keyword>
<dbReference type="EMBL" id="LN899824">
    <property type="protein sequence ID" value="CUV27361.1"/>
    <property type="molecule type" value="Genomic_DNA"/>
</dbReference>
<dbReference type="EMBL" id="LN899825">
    <property type="protein sequence ID" value="CUV34638.1"/>
    <property type="molecule type" value="Genomic_DNA"/>
</dbReference>
<evidence type="ECO:0000313" key="8">
    <source>
        <dbReference type="EMBL" id="CUV34638.1"/>
    </source>
</evidence>
<dbReference type="EMBL" id="LN899820">
    <property type="protein sequence ID" value="CUV58512.1"/>
    <property type="molecule type" value="Genomic_DNA"/>
</dbReference>
<dbReference type="InterPro" id="IPR007809">
    <property type="entry name" value="FlgN-like"/>
</dbReference>
<dbReference type="EMBL" id="LN899826">
    <property type="protein sequence ID" value="CUV41991.1"/>
    <property type="molecule type" value="Genomic_DNA"/>
</dbReference>
<proteinExistence type="inferred from homology"/>
<evidence type="ECO:0000313" key="12">
    <source>
        <dbReference type="EMBL" id="CUV61113.1"/>
    </source>
</evidence>
<dbReference type="EMBL" id="LN899822">
    <property type="protein sequence ID" value="CUV61113.1"/>
    <property type="molecule type" value="Genomic_DNA"/>
</dbReference>
<dbReference type="AlphaFoldDB" id="A0A0K1ZRB5"/>
<evidence type="ECO:0000313" key="4">
    <source>
        <dbReference type="EMBL" id="AYA48601.1"/>
    </source>
</evidence>
<evidence type="ECO:0000313" key="7">
    <source>
        <dbReference type="EMBL" id="CUV27361.1"/>
    </source>
</evidence>
<evidence type="ECO:0000313" key="11">
    <source>
        <dbReference type="EMBL" id="CUV58512.1"/>
    </source>
</evidence>
<keyword evidence="13" id="KW-0614">Plasmid</keyword>
<name>A0A0K1ZRB5_RALSL</name>
<reference evidence="14" key="3">
    <citation type="submission" date="2018-01" db="EMBL/GenBank/DDBJ databases">
        <title>Raltonia solanacearum P824 infects blueberry.</title>
        <authorList>
            <person name="Bocsanczy A.M."/>
            <person name="Norman D.J."/>
        </authorList>
    </citation>
    <scope>NUCLEOTIDE SEQUENCE [LARGE SCALE GENOMIC DNA]</scope>
    <source>
        <strain evidence="14">P824</strain>
    </source>
</reference>
<dbReference type="Proteomes" id="UP000262427">
    <property type="component" value="Chromosome MP"/>
</dbReference>
<comment type="similarity">
    <text evidence="2">Belongs to the FlgN family.</text>
</comment>
<evidence type="ECO:0000256" key="3">
    <source>
        <dbReference type="ARBA" id="ARBA00022795"/>
    </source>
</evidence>
<keyword evidence="4" id="KW-0282">Flagellum</keyword>
<sequence>MDNTLLIRTLSDEQALLRAATQTLEAETRALHDGDMVELERITETKQQQLSRLTEADRERRLWWAQHGAADPYGLVKYLRSDATASRLFDENLALAAALRQRNLDNGTLIALRLRATQNALAVLHAANNGGGTPYGRDGKQPLSMPRFSIVAQ</sequence>
<evidence type="ECO:0000256" key="1">
    <source>
        <dbReference type="ARBA" id="ARBA00002397"/>
    </source>
</evidence>
<dbReference type="EMBL" id="CP025742">
    <property type="protein sequence ID" value="AYA48601.1"/>
    <property type="molecule type" value="Genomic_DNA"/>
</dbReference>
<accession>A0A0K1ZRB5</accession>
<comment type="function">
    <text evidence="1">Required for the efficient initiation of filament assembly.</text>
</comment>
<evidence type="ECO:0000313" key="5">
    <source>
        <dbReference type="EMBL" id="CUV19901.1"/>
    </source>
</evidence>
<evidence type="ECO:0000256" key="2">
    <source>
        <dbReference type="ARBA" id="ARBA00007703"/>
    </source>
</evidence>
<evidence type="ECO:0000313" key="14">
    <source>
        <dbReference type="Proteomes" id="UP000262427"/>
    </source>
</evidence>
<protein>
    <submittedName>
        <fullName evidence="4 7">FlgN</fullName>
    </submittedName>
    <submittedName>
        <fullName evidence="13">Flagellar protein FlgN</fullName>
    </submittedName>
</protein>
<dbReference type="InterPro" id="IPR036679">
    <property type="entry name" value="FlgN-like_sf"/>
</dbReference>
<dbReference type="EMBL" id="LN899827">
    <property type="protein sequence ID" value="CUV46080.1"/>
    <property type="molecule type" value="Genomic_DNA"/>
</dbReference>
<dbReference type="Gene3D" id="1.20.58.300">
    <property type="entry name" value="FlgN-like"/>
    <property type="match status" value="1"/>
</dbReference>
<dbReference type="GO" id="GO:0044780">
    <property type="term" value="P:bacterial-type flagellum assembly"/>
    <property type="evidence" value="ECO:0007669"/>
    <property type="project" value="InterPro"/>
</dbReference>
<dbReference type="Pfam" id="PF05130">
    <property type="entry name" value="FlgN"/>
    <property type="match status" value="1"/>
</dbReference>
<evidence type="ECO:0000313" key="13">
    <source>
        <dbReference type="EMBL" id="UZF17965.1"/>
    </source>
</evidence>
<dbReference type="EMBL" id="LN899823">
    <property type="protein sequence ID" value="CUV25015.1"/>
    <property type="molecule type" value="Genomic_DNA"/>
</dbReference>
<evidence type="ECO:0000313" key="9">
    <source>
        <dbReference type="EMBL" id="CUV41991.1"/>
    </source>
</evidence>
<dbReference type="EMBL" id="CP085044">
    <property type="protein sequence ID" value="UZF17965.1"/>
    <property type="molecule type" value="Genomic_DNA"/>
</dbReference>
<keyword evidence="3" id="KW-1005">Bacterial flagellum biogenesis</keyword>
<dbReference type="PATRIC" id="fig|305.107.peg.1632"/>
<reference evidence="13" key="4">
    <citation type="submission" date="2021-10" db="EMBL/GenBank/DDBJ databases">
        <title>Complete genome sequences of five Ralstonia solancearum strains isolated from sunflower.</title>
        <authorList>
            <person name="She X."/>
            <person name="He Z."/>
        </authorList>
    </citation>
    <scope>NUCLEOTIDE SEQUENCE</scope>
    <source>
        <strain evidence="13">RS638</strain>
        <plasmid evidence="13">p1</plasmid>
    </source>
</reference>
<dbReference type="SUPFAM" id="SSF140566">
    <property type="entry name" value="FlgN-like"/>
    <property type="match status" value="1"/>
</dbReference>
<evidence type="ECO:0000313" key="6">
    <source>
        <dbReference type="EMBL" id="CUV25015.1"/>
    </source>
</evidence>
<gene>
    <name evidence="7" type="primary">flgN</name>
    <name evidence="13" type="ORF">LH706_20745</name>
    <name evidence="5" type="ORF">PSS4_v1_1230003</name>
    <name evidence="12" type="ORF">RD1301_v1_1300007</name>
    <name evidence="4" type="ORF">RSP824_19285</name>
    <name evidence="6" type="ORF">RUN1744_v1_810007</name>
    <name evidence="7" type="ORF">RUN1985_v1_70075</name>
    <name evidence="11" type="ORF">RUN215_v1_2410003</name>
    <name evidence="8" type="ORF">TD1301_v1_980020</name>
    <name evidence="9" type="ORF">TF3108_v1_950008</name>
    <name evidence="10" type="ORF">TO10_v1_500018</name>
</gene>
<keyword evidence="4" id="KW-0969">Cilium</keyword>
<organism evidence="7">
    <name type="scientific">Ralstonia solanacearum</name>
    <name type="common">Pseudomonas solanacearum</name>
    <dbReference type="NCBI Taxonomy" id="305"/>
    <lineage>
        <taxon>Bacteria</taxon>
        <taxon>Pseudomonadati</taxon>
        <taxon>Pseudomonadota</taxon>
        <taxon>Betaproteobacteria</taxon>
        <taxon>Burkholderiales</taxon>
        <taxon>Burkholderiaceae</taxon>
        <taxon>Ralstonia</taxon>
        <taxon>Ralstonia solanacearum species complex</taxon>
    </lineage>
</organism>